<reference evidence="1 2" key="1">
    <citation type="submission" date="2023-09" db="EMBL/GenBank/DDBJ databases">
        <authorList>
            <person name="Rey-Velasco X."/>
        </authorList>
    </citation>
    <scope>NUCLEOTIDE SEQUENCE [LARGE SCALE GENOMIC DNA]</scope>
    <source>
        <strain evidence="1 2">F117</strain>
    </source>
</reference>
<dbReference type="PANTHER" id="PTHR40045">
    <property type="entry name" value="YCGG FAMILY PROTEIN"/>
    <property type="match status" value="1"/>
</dbReference>
<comment type="caution">
    <text evidence="1">The sequence shown here is derived from an EMBL/GenBank/DDBJ whole genome shotgun (WGS) entry which is preliminary data.</text>
</comment>
<keyword evidence="2" id="KW-1185">Reference proteome</keyword>
<accession>A0ABU3D1K9</accession>
<dbReference type="Proteomes" id="UP001262582">
    <property type="component" value="Unassembled WGS sequence"/>
</dbReference>
<dbReference type="InterPro" id="IPR014988">
    <property type="entry name" value="Uncharacterised_YqcI/YcgG"/>
</dbReference>
<name>A0ABU3D1K9_9FLAO</name>
<dbReference type="Pfam" id="PF08892">
    <property type="entry name" value="YqcI_YcgG"/>
    <property type="match status" value="1"/>
</dbReference>
<protein>
    <submittedName>
        <fullName evidence="1">Guanitoxin biosynthesis heme-dependent pre-guanitoxin N-hydroxylase GntA</fullName>
    </submittedName>
</protein>
<evidence type="ECO:0000313" key="2">
    <source>
        <dbReference type="Proteomes" id="UP001262582"/>
    </source>
</evidence>
<proteinExistence type="predicted"/>
<organism evidence="1 2">
    <name type="scientific">Autumnicola musiva</name>
    <dbReference type="NCBI Taxonomy" id="3075589"/>
    <lineage>
        <taxon>Bacteria</taxon>
        <taxon>Pseudomonadati</taxon>
        <taxon>Bacteroidota</taxon>
        <taxon>Flavobacteriia</taxon>
        <taxon>Flavobacteriales</taxon>
        <taxon>Flavobacteriaceae</taxon>
        <taxon>Autumnicola</taxon>
    </lineage>
</organism>
<evidence type="ECO:0000313" key="1">
    <source>
        <dbReference type="EMBL" id="MDT0675420.1"/>
    </source>
</evidence>
<sequence length="233" mass="27350">MITKEVKSQKVKLSVDKTGKEMKEIFQNFIIKDNHPCVMAQTVFSMDHVDFHTYESFGSKKAAQEILADLKKYIENYDFESNVFFTFMAAFKGRKNFSEEQFEQLLWKQLQFLHEVDDTPWDPNVSKDPESNKFSFSLGGRAFYIVGLHPKSSRKARQSPFPTIAFNLHWQFEKLREMGTYQTVRNKIRERDTQLQGNINPMLEDFGKNSEARQYSGRKVGEEWKCPFLNGKL</sequence>
<dbReference type="RefSeq" id="WP_311501894.1">
    <property type="nucleotide sequence ID" value="NZ_JAVRHK010000002.1"/>
</dbReference>
<dbReference type="EMBL" id="JAVRHK010000002">
    <property type="protein sequence ID" value="MDT0675420.1"/>
    <property type="molecule type" value="Genomic_DNA"/>
</dbReference>
<dbReference type="PANTHER" id="PTHR40045:SF1">
    <property type="entry name" value="YQCI_YCGG FAMILY PROTEIN"/>
    <property type="match status" value="1"/>
</dbReference>
<gene>
    <name evidence="1" type="primary">gntA</name>
    <name evidence="1" type="ORF">RM539_02335</name>
</gene>
<dbReference type="NCBIfam" id="NF041366">
    <property type="entry name" value="GntA_guanitoxin"/>
    <property type="match status" value="1"/>
</dbReference>